<keyword evidence="4" id="KW-1185">Reference proteome</keyword>
<sequence length="184" mass="20736">MVVVFTALAVIYGESSLMANQTDPLAGSMKMMKQSPDKPKLWKLRYFIDAMVKLINTIVKKMGNWEPEKIKTVVSQTVGSILVCTSHITGSVRFKGSVTVKTNLSVIKDPYEAAKGAHGVCILTEWNEFKFLDYQKIYDAMEKPVFFFDERNVVNVQAMRKIGFIVYLVGKPLDDWIKDLSTAA</sequence>
<evidence type="ECO:0000313" key="3">
    <source>
        <dbReference type="EMBL" id="KAJ4975228.1"/>
    </source>
</evidence>
<evidence type="ECO:0000313" key="4">
    <source>
        <dbReference type="Proteomes" id="UP001141806"/>
    </source>
</evidence>
<dbReference type="InterPro" id="IPR014027">
    <property type="entry name" value="UDP-Glc/GDP-Man_DH_C"/>
</dbReference>
<dbReference type="Gene3D" id="3.40.50.720">
    <property type="entry name" value="NAD(P)-binding Rossmann-like Domain"/>
    <property type="match status" value="1"/>
</dbReference>
<comment type="caution">
    <text evidence="3">The sequence shown here is derived from an EMBL/GenBank/DDBJ whole genome shotgun (WGS) entry which is preliminary data.</text>
</comment>
<dbReference type="InterPro" id="IPR028356">
    <property type="entry name" value="UDPglc_DH_euk"/>
</dbReference>
<gene>
    <name evidence="3" type="ORF">NE237_000334</name>
</gene>
<organism evidence="3 4">
    <name type="scientific">Protea cynaroides</name>
    <dbReference type="NCBI Taxonomy" id="273540"/>
    <lineage>
        <taxon>Eukaryota</taxon>
        <taxon>Viridiplantae</taxon>
        <taxon>Streptophyta</taxon>
        <taxon>Embryophyta</taxon>
        <taxon>Tracheophyta</taxon>
        <taxon>Spermatophyta</taxon>
        <taxon>Magnoliopsida</taxon>
        <taxon>Proteales</taxon>
        <taxon>Proteaceae</taxon>
        <taxon>Protea</taxon>
    </lineage>
</organism>
<dbReference type="Pfam" id="PF03720">
    <property type="entry name" value="UDPG_MGDP_dh_C"/>
    <property type="match status" value="1"/>
</dbReference>
<evidence type="ECO:0000256" key="1">
    <source>
        <dbReference type="ARBA" id="ARBA00047473"/>
    </source>
</evidence>
<dbReference type="PANTHER" id="PTHR11374">
    <property type="entry name" value="UDP-GLUCOSE DEHYDROGENASE/UDP-MANNAC DEHYDROGENASE"/>
    <property type="match status" value="1"/>
</dbReference>
<proteinExistence type="predicted"/>
<name>A0A9Q0KQY5_9MAGN</name>
<dbReference type="OrthoDB" id="5059218at2759"/>
<dbReference type="SUPFAM" id="SSF52413">
    <property type="entry name" value="UDP-glucose/GDP-mannose dehydrogenase C-terminal domain"/>
    <property type="match status" value="1"/>
</dbReference>
<feature type="domain" description="UDP-glucose/GDP-mannose dehydrogenase C-terminal" evidence="2">
    <location>
        <begin position="70"/>
        <end position="156"/>
    </location>
</feature>
<protein>
    <recommendedName>
        <fullName evidence="2">UDP-glucose/GDP-mannose dehydrogenase C-terminal domain-containing protein</fullName>
    </recommendedName>
</protein>
<dbReference type="PANTHER" id="PTHR11374:SF3">
    <property type="entry name" value="UDP-GLUCOSE 6-DEHYDROGENASE"/>
    <property type="match status" value="1"/>
</dbReference>
<evidence type="ECO:0000259" key="2">
    <source>
        <dbReference type="SMART" id="SM00984"/>
    </source>
</evidence>
<dbReference type="SMART" id="SM00984">
    <property type="entry name" value="UDPG_MGDP_dh_C"/>
    <property type="match status" value="1"/>
</dbReference>
<dbReference type="EMBL" id="JAMYWD010000003">
    <property type="protein sequence ID" value="KAJ4975228.1"/>
    <property type="molecule type" value="Genomic_DNA"/>
</dbReference>
<dbReference type="AlphaFoldDB" id="A0A9Q0KQY5"/>
<comment type="catalytic activity">
    <reaction evidence="1">
        <text>UDP-alpha-D-glucose + 2 NAD(+) + H2O = UDP-alpha-D-glucuronate + 2 NADH + 3 H(+)</text>
        <dbReference type="Rhea" id="RHEA:23596"/>
        <dbReference type="ChEBI" id="CHEBI:15377"/>
        <dbReference type="ChEBI" id="CHEBI:15378"/>
        <dbReference type="ChEBI" id="CHEBI:57540"/>
        <dbReference type="ChEBI" id="CHEBI:57945"/>
        <dbReference type="ChEBI" id="CHEBI:58052"/>
        <dbReference type="ChEBI" id="CHEBI:58885"/>
        <dbReference type="EC" id="1.1.1.22"/>
    </reaction>
</comment>
<dbReference type="GO" id="GO:0051287">
    <property type="term" value="F:NAD binding"/>
    <property type="evidence" value="ECO:0007669"/>
    <property type="project" value="InterPro"/>
</dbReference>
<dbReference type="GO" id="GO:0006024">
    <property type="term" value="P:glycosaminoglycan biosynthetic process"/>
    <property type="evidence" value="ECO:0007669"/>
    <property type="project" value="TreeGrafter"/>
</dbReference>
<dbReference type="GO" id="GO:0003979">
    <property type="term" value="F:UDP-glucose 6-dehydrogenase activity"/>
    <property type="evidence" value="ECO:0007669"/>
    <property type="project" value="UniProtKB-EC"/>
</dbReference>
<dbReference type="InterPro" id="IPR036220">
    <property type="entry name" value="UDP-Glc/GDP-Man_DH_C_sf"/>
</dbReference>
<reference evidence="3" key="1">
    <citation type="journal article" date="2023" name="Plant J.">
        <title>The genome of the king protea, Protea cynaroides.</title>
        <authorList>
            <person name="Chang J."/>
            <person name="Duong T.A."/>
            <person name="Schoeman C."/>
            <person name="Ma X."/>
            <person name="Roodt D."/>
            <person name="Barker N."/>
            <person name="Li Z."/>
            <person name="Van de Peer Y."/>
            <person name="Mizrachi E."/>
        </authorList>
    </citation>
    <scope>NUCLEOTIDE SEQUENCE</scope>
    <source>
        <tissue evidence="3">Young leaves</tissue>
    </source>
</reference>
<dbReference type="Proteomes" id="UP001141806">
    <property type="component" value="Unassembled WGS sequence"/>
</dbReference>
<dbReference type="GO" id="GO:0005634">
    <property type="term" value="C:nucleus"/>
    <property type="evidence" value="ECO:0007669"/>
    <property type="project" value="TreeGrafter"/>
</dbReference>
<accession>A0A9Q0KQY5</accession>